<dbReference type="CDD" id="cd02042">
    <property type="entry name" value="ParAB_family"/>
    <property type="match status" value="1"/>
</dbReference>
<dbReference type="Pfam" id="PF13614">
    <property type="entry name" value="AAA_31"/>
    <property type="match status" value="1"/>
</dbReference>
<sequence length="393" mass="43893">MTRHLSSLEFMQTFSTKLEMALNNLSLAQYPPDATRAMRKFASSEVAALLEVTEAYIRQISLKDRGPTPEVTANGRRLYSLEQILELRLYLAEHGRKKWMNPRRIDGEQCQIIAVTNFKGGSSKTSTTIHLGHYLALRGYRVLAVDMDPQASLTSLHGALPGFDYREGETLYSAIRFEDPIPTEQIVQPTHIAGFDVICAGLELTEFETAVALEMRKSGGTSFLLRVSQALEQIIEKYDVILLDCAPSLNFLTLSSLTAATGVLIPVPAHMLDVDSTGKFLELAASYMQILDEVGTSAQWDFAKFLITKFEPNDHPQANMQALMRQVFGDDLLLHTVIKSTAVADALTWKQSLYEVQRARFSAPKTYDRAIESINAANAEIEALLWQAWGREQ</sequence>
<dbReference type="NCBIfam" id="TIGR03453">
    <property type="entry name" value="partition_RepA"/>
    <property type="match status" value="1"/>
</dbReference>
<protein>
    <submittedName>
        <fullName evidence="2">Plasmid partitioning protein RepA</fullName>
    </submittedName>
</protein>
<comment type="caution">
    <text evidence="2">The sequence shown here is derived from an EMBL/GenBank/DDBJ whole genome shotgun (WGS) entry which is preliminary data.</text>
</comment>
<dbReference type="InterPro" id="IPR027417">
    <property type="entry name" value="P-loop_NTPase"/>
</dbReference>
<dbReference type="Proteomes" id="UP000241764">
    <property type="component" value="Unassembled WGS sequence"/>
</dbReference>
<reference evidence="3" key="1">
    <citation type="submission" date="2017-11" db="EMBL/GenBank/DDBJ databases">
        <authorList>
            <person name="Kuznetsova I."/>
            <person name="Sazanova A."/>
            <person name="Chirak E."/>
            <person name="Safronova V."/>
            <person name="Willems A."/>
        </authorList>
    </citation>
    <scope>NUCLEOTIDE SEQUENCE [LARGE SCALE GENOMIC DNA]</scope>
    <source>
        <strain evidence="3">CCBAU 03422</strain>
    </source>
</reference>
<evidence type="ECO:0000259" key="1">
    <source>
        <dbReference type="Pfam" id="PF13614"/>
    </source>
</evidence>
<dbReference type="PANTHER" id="PTHR13696">
    <property type="entry name" value="P-LOOP CONTAINING NUCLEOSIDE TRIPHOSPHATE HYDROLASE"/>
    <property type="match status" value="1"/>
</dbReference>
<evidence type="ECO:0000313" key="3">
    <source>
        <dbReference type="Proteomes" id="UP000241764"/>
    </source>
</evidence>
<feature type="domain" description="AAA" evidence="1">
    <location>
        <begin position="111"/>
        <end position="275"/>
    </location>
</feature>
<organism evidence="2 3">
    <name type="scientific">Phyllobacterium sophorae</name>
    <dbReference type="NCBI Taxonomy" id="1520277"/>
    <lineage>
        <taxon>Bacteria</taxon>
        <taxon>Pseudomonadati</taxon>
        <taxon>Pseudomonadota</taxon>
        <taxon>Alphaproteobacteria</taxon>
        <taxon>Hyphomicrobiales</taxon>
        <taxon>Phyllobacteriaceae</taxon>
        <taxon>Phyllobacterium</taxon>
    </lineage>
</organism>
<dbReference type="InterPro" id="IPR025669">
    <property type="entry name" value="AAA_dom"/>
</dbReference>
<dbReference type="InterPro" id="IPR017818">
    <property type="entry name" value="Plasmid_partition_RepA"/>
</dbReference>
<dbReference type="SUPFAM" id="SSF52540">
    <property type="entry name" value="P-loop containing nucleoside triphosphate hydrolases"/>
    <property type="match status" value="1"/>
</dbReference>
<gene>
    <name evidence="2" type="primary">repA</name>
    <name evidence="2" type="ORF">CU103_18435</name>
</gene>
<dbReference type="AlphaFoldDB" id="A0A2P7B8U4"/>
<dbReference type="PANTHER" id="PTHR13696:SF52">
    <property type="entry name" value="PARA FAMILY PROTEIN CT_582"/>
    <property type="match status" value="1"/>
</dbReference>
<keyword evidence="3" id="KW-1185">Reference proteome</keyword>
<dbReference type="InterPro" id="IPR050678">
    <property type="entry name" value="DNA_Partitioning_ATPase"/>
</dbReference>
<dbReference type="Gene3D" id="3.40.50.300">
    <property type="entry name" value="P-loop containing nucleotide triphosphate hydrolases"/>
    <property type="match status" value="1"/>
</dbReference>
<evidence type="ECO:0000313" key="2">
    <source>
        <dbReference type="EMBL" id="PSH62876.1"/>
    </source>
</evidence>
<dbReference type="EMBL" id="PGGM01000008">
    <property type="protein sequence ID" value="PSH62876.1"/>
    <property type="molecule type" value="Genomic_DNA"/>
</dbReference>
<dbReference type="OrthoDB" id="9777757at2"/>
<dbReference type="RefSeq" id="WP_106665482.1">
    <property type="nucleotide sequence ID" value="NZ_PGGM01000008.1"/>
</dbReference>
<name>A0A2P7B8U4_9HYPH</name>
<proteinExistence type="predicted"/>
<accession>A0A2P7B8U4</accession>